<dbReference type="KEGG" id="htl:HPTL_1532"/>
<dbReference type="InterPro" id="IPR008207">
    <property type="entry name" value="Sig_transdc_His_kin_Hpt_dom"/>
</dbReference>
<keyword evidence="6" id="KW-1185">Reference proteome</keyword>
<dbReference type="GO" id="GO:0000160">
    <property type="term" value="P:phosphorelay signal transduction system"/>
    <property type="evidence" value="ECO:0007669"/>
    <property type="project" value="UniProtKB-KW"/>
</dbReference>
<feature type="domain" description="HPt" evidence="4">
    <location>
        <begin position="1"/>
        <end position="98"/>
    </location>
</feature>
<dbReference type="SUPFAM" id="SSF47226">
    <property type="entry name" value="Histidine-containing phosphotransfer domain, HPT domain"/>
    <property type="match status" value="1"/>
</dbReference>
<protein>
    <recommendedName>
        <fullName evidence="4">HPt domain-containing protein</fullName>
    </recommendedName>
</protein>
<reference evidence="5 6" key="1">
    <citation type="submission" date="2018-04" db="EMBL/GenBank/DDBJ databases">
        <title>Complete genome sequence of Hydrogenophilus thermoluteolus TH-1.</title>
        <authorList>
            <person name="Arai H."/>
        </authorList>
    </citation>
    <scope>NUCLEOTIDE SEQUENCE [LARGE SCALE GENOMIC DNA]</scope>
    <source>
        <strain evidence="5 6">TH-1</strain>
    </source>
</reference>
<organism evidence="5 6">
    <name type="scientific">Hydrogenophilus thermoluteolus</name>
    <name type="common">Pseudomonas hydrogenothermophila</name>
    <dbReference type="NCBI Taxonomy" id="297"/>
    <lineage>
        <taxon>Bacteria</taxon>
        <taxon>Pseudomonadati</taxon>
        <taxon>Pseudomonadota</taxon>
        <taxon>Hydrogenophilia</taxon>
        <taxon>Hydrogenophilales</taxon>
        <taxon>Hydrogenophilaceae</taxon>
        <taxon>Hydrogenophilus</taxon>
    </lineage>
</organism>
<evidence type="ECO:0000313" key="5">
    <source>
        <dbReference type="EMBL" id="BBD77794.1"/>
    </source>
</evidence>
<keyword evidence="2" id="KW-0597">Phosphoprotein</keyword>
<dbReference type="Proteomes" id="UP000262004">
    <property type="component" value="Chromosome"/>
</dbReference>
<name>A0A2Z6DZ20_HYDTE</name>
<accession>A0A2Z6DZ20</accession>
<keyword evidence="1" id="KW-0902">Two-component regulatory system</keyword>
<evidence type="ECO:0000259" key="4">
    <source>
        <dbReference type="PROSITE" id="PS50894"/>
    </source>
</evidence>
<dbReference type="PROSITE" id="PS50894">
    <property type="entry name" value="HPT"/>
    <property type="match status" value="1"/>
</dbReference>
<dbReference type="GO" id="GO:0004672">
    <property type="term" value="F:protein kinase activity"/>
    <property type="evidence" value="ECO:0007669"/>
    <property type="project" value="UniProtKB-ARBA"/>
</dbReference>
<evidence type="ECO:0000256" key="3">
    <source>
        <dbReference type="SAM" id="MobiDB-lite"/>
    </source>
</evidence>
<evidence type="ECO:0000256" key="1">
    <source>
        <dbReference type="ARBA" id="ARBA00023012"/>
    </source>
</evidence>
<dbReference type="EMBL" id="AP018558">
    <property type="protein sequence ID" value="BBD77794.1"/>
    <property type="molecule type" value="Genomic_DNA"/>
</dbReference>
<dbReference type="Pfam" id="PF01627">
    <property type="entry name" value="Hpt"/>
    <property type="match status" value="1"/>
</dbReference>
<proteinExistence type="predicted"/>
<evidence type="ECO:0000313" key="6">
    <source>
        <dbReference type="Proteomes" id="UP000262004"/>
    </source>
</evidence>
<dbReference type="Gene3D" id="1.20.120.160">
    <property type="entry name" value="HPT domain"/>
    <property type="match status" value="1"/>
</dbReference>
<dbReference type="InterPro" id="IPR036641">
    <property type="entry name" value="HPT_dom_sf"/>
</dbReference>
<feature type="modified residue" description="Phosphohistidine" evidence="2">
    <location>
        <position position="46"/>
    </location>
</feature>
<dbReference type="CDD" id="cd00088">
    <property type="entry name" value="HPT"/>
    <property type="match status" value="1"/>
</dbReference>
<sequence>MNDEELNALYAAEKTETISAIESLLAQADRDGWSEAIQQEAVRLAHSLKGAAAAMGDEAFSRLARILEDRLAKWPGKGAALDEQAPTEVHTNDPFSAWRVTLTPAPHVRASRAMQEELVAALSAFGSVRADPDPIAENATTWSWIVTSAAADKRALRDAVELFAVPGSVAVERLAEERAQPVPPPDAPNAIETPSVPTEPQTGAPHLSASPATDVAGDLVCEPGAEGAPWQTWWRALVHAQHAASSFPETDGLVYDAVRTAQLPLSLWVQTWQGVWRTQLPAWSVTLTGDAAVITPAFAEVLDRWQHVALSAAKACGAHGALRLTMRCYRMGATVRFVLSGDPDGVATVKAAWLSELPTQAAWVVRETNDAWEMAMPFAPAILWAFWLTVAEQAVAVPAESVAAFFPQMPKNACRFVNGLWYLSLAGTPYPWRPLIPETDRAPFEYPVVVALACGTRTVLTGVDGAERAGGVATQPLADGAALQAGWVALATRGEALATVLDPERWWAASCPR</sequence>
<feature type="region of interest" description="Disordered" evidence="3">
    <location>
        <begin position="177"/>
        <end position="211"/>
    </location>
</feature>
<dbReference type="RefSeq" id="WP_170141313.1">
    <property type="nucleotide sequence ID" value="NZ_AP018558.1"/>
</dbReference>
<dbReference type="AlphaFoldDB" id="A0A2Z6DZ20"/>
<gene>
    <name evidence="5" type="ORF">HPTL_1532</name>
</gene>
<evidence type="ECO:0000256" key="2">
    <source>
        <dbReference type="PROSITE-ProRule" id="PRU00110"/>
    </source>
</evidence>